<proteinExistence type="predicted"/>
<sequence>MSSTRTARTALAATALASTALLTAAPAALAVDDPAPAQLVDFGYSVSPGTVRPGGAVDLTVTGCTDDEATAESPVFDRVVLGIPGELQSARTTVDTDARRGAQYDVIFTCGAQSAAARLVIAEATTSPTPTTTPTAAATSTAKPSLGAQAGVGGSQSGVAPMVLAGAGLTIASVAGAAMLVRRRAARH</sequence>
<reference evidence="4" key="1">
    <citation type="submission" date="2023-07" db="EMBL/GenBank/DDBJ databases">
        <title>30 novel species of actinomycetes from the DSMZ collection.</title>
        <authorList>
            <person name="Nouioui I."/>
        </authorList>
    </citation>
    <scope>NUCLEOTIDE SEQUENCE [LARGE SCALE GENOMIC DNA]</scope>
    <source>
        <strain evidence="4">DSM 44915</strain>
    </source>
</reference>
<dbReference type="Proteomes" id="UP001183410">
    <property type="component" value="Unassembled WGS sequence"/>
</dbReference>
<keyword evidence="2" id="KW-0732">Signal</keyword>
<evidence type="ECO:0008006" key="5">
    <source>
        <dbReference type="Google" id="ProtNLM"/>
    </source>
</evidence>
<comment type="caution">
    <text evidence="3">The sequence shown here is derived from an EMBL/GenBank/DDBJ whole genome shotgun (WGS) entry which is preliminary data.</text>
</comment>
<gene>
    <name evidence="3" type="ORF">RM844_06640</name>
</gene>
<feature type="chain" id="PRO_5045529273" description="Sortase" evidence="2">
    <location>
        <begin position="31"/>
        <end position="188"/>
    </location>
</feature>
<keyword evidence="1" id="KW-0472">Membrane</keyword>
<feature type="transmembrane region" description="Helical" evidence="1">
    <location>
        <begin position="159"/>
        <end position="181"/>
    </location>
</feature>
<evidence type="ECO:0000256" key="1">
    <source>
        <dbReference type="SAM" id="Phobius"/>
    </source>
</evidence>
<dbReference type="EMBL" id="JAVREO010000003">
    <property type="protein sequence ID" value="MDT0265968.1"/>
    <property type="molecule type" value="Genomic_DNA"/>
</dbReference>
<dbReference type="InterPro" id="IPR006311">
    <property type="entry name" value="TAT_signal"/>
</dbReference>
<dbReference type="RefSeq" id="WP_311665841.1">
    <property type="nucleotide sequence ID" value="NZ_JAVREO010000003.1"/>
</dbReference>
<keyword evidence="1" id="KW-1133">Transmembrane helix</keyword>
<keyword evidence="1" id="KW-0812">Transmembrane</keyword>
<feature type="signal peptide" evidence="2">
    <location>
        <begin position="1"/>
        <end position="30"/>
    </location>
</feature>
<accession>A0ABU2JLW3</accession>
<keyword evidence="4" id="KW-1185">Reference proteome</keyword>
<dbReference type="PROSITE" id="PS51318">
    <property type="entry name" value="TAT"/>
    <property type="match status" value="1"/>
</dbReference>
<protein>
    <recommendedName>
        <fullName evidence="5">Sortase</fullName>
    </recommendedName>
</protein>
<evidence type="ECO:0000256" key="2">
    <source>
        <dbReference type="SAM" id="SignalP"/>
    </source>
</evidence>
<evidence type="ECO:0000313" key="3">
    <source>
        <dbReference type="EMBL" id="MDT0265968.1"/>
    </source>
</evidence>
<name>A0ABU2JLW3_9ACTN</name>
<evidence type="ECO:0000313" key="4">
    <source>
        <dbReference type="Proteomes" id="UP001183410"/>
    </source>
</evidence>
<organism evidence="3 4">
    <name type="scientific">Streptomyces chisholmiae</name>
    <dbReference type="NCBI Taxonomy" id="3075540"/>
    <lineage>
        <taxon>Bacteria</taxon>
        <taxon>Bacillati</taxon>
        <taxon>Actinomycetota</taxon>
        <taxon>Actinomycetes</taxon>
        <taxon>Kitasatosporales</taxon>
        <taxon>Streptomycetaceae</taxon>
        <taxon>Streptomyces</taxon>
    </lineage>
</organism>